<dbReference type="InterPro" id="IPR012716">
    <property type="entry name" value="Chap_CCT_beta"/>
</dbReference>
<dbReference type="GO" id="GO:0005524">
    <property type="term" value="F:ATP binding"/>
    <property type="evidence" value="ECO:0007669"/>
    <property type="project" value="UniProtKB-KW"/>
</dbReference>
<dbReference type="GO" id="GO:0016887">
    <property type="term" value="F:ATP hydrolysis activity"/>
    <property type="evidence" value="ECO:0007669"/>
    <property type="project" value="InterPro"/>
</dbReference>
<evidence type="ECO:0000313" key="10">
    <source>
        <dbReference type="Proteomes" id="UP000717585"/>
    </source>
</evidence>
<evidence type="ECO:0000313" key="9">
    <source>
        <dbReference type="EMBL" id="KAG9394645.1"/>
    </source>
</evidence>
<dbReference type="Pfam" id="PF00118">
    <property type="entry name" value="Cpn60_TCP1"/>
    <property type="match status" value="1"/>
</dbReference>
<dbReference type="GO" id="GO:0051082">
    <property type="term" value="F:unfolded protein binding"/>
    <property type="evidence" value="ECO:0007669"/>
    <property type="project" value="InterPro"/>
</dbReference>
<dbReference type="NCBIfam" id="TIGR02341">
    <property type="entry name" value="chap_CCT_beta"/>
    <property type="match status" value="1"/>
</dbReference>
<dbReference type="OrthoDB" id="10248520at2759"/>
<keyword evidence="5 8" id="KW-0067">ATP-binding</keyword>
<dbReference type="InterPro" id="IPR027410">
    <property type="entry name" value="TCP-1-like_intermed_sf"/>
</dbReference>
<dbReference type="FunFam" id="3.50.7.10:FF:000002">
    <property type="entry name" value="T-complex protein 1 subunit beta"/>
    <property type="match status" value="1"/>
</dbReference>
<keyword evidence="3" id="KW-0963">Cytoplasm</keyword>
<gene>
    <name evidence="9" type="ORF">J8273_3899</name>
</gene>
<dbReference type="InterPro" id="IPR017998">
    <property type="entry name" value="Chaperone_TCP-1"/>
</dbReference>
<sequence>MSSGNVLKSEASEERGEFSHQSTFIGAIAIADMLKTTLGPLGMDKILQSMSGVDSLTITNDGATILSSLSVDNPAARVLINLSTTQDQEIGDGTTSVVVFAGELLRMAEQLIARGIPVPVIREGYQRASAAALAALTESANANDGSEEAFREELFRIAMTTLSSKILNVDKKFFANMAVDAVLRLGGSTNLANIQIIKKLGKTMEDSFLDEGFILDKQISVGCPVDLKAEDPEHPLRVLVANTSMDADKVKIFGSKAKVSGATELAAIESEERRRMRDKCARIMKHDINCFVNRQLVYNQAEEEFAAKGVMCIEHADFDGIERLSLVLDADILSTFDTPEKARVGTCQRIHEIMIGEDKLIRFAGVPKNQACTIVLRGASKHLLDEAERSLHDALAVLSQTVKDRHTCLGAGSSEMLMSLAVSREADEREDLTQVAMRSFSQALENICFILCENAGLDANTIVAKLHAAHAGGHKTAGIDIVNGCVGDARELGIVEALKSKRQMVMSATEAASQLLKVDNIIRCAPRERQQGQ</sequence>
<evidence type="ECO:0000256" key="8">
    <source>
        <dbReference type="RuleBase" id="RU004187"/>
    </source>
</evidence>
<evidence type="ECO:0000256" key="5">
    <source>
        <dbReference type="ARBA" id="ARBA00022840"/>
    </source>
</evidence>
<dbReference type="GO" id="GO:0005832">
    <property type="term" value="C:chaperonin-containing T-complex"/>
    <property type="evidence" value="ECO:0007669"/>
    <property type="project" value="InterPro"/>
</dbReference>
<dbReference type="AlphaFoldDB" id="A0A8J6EAG1"/>
<reference evidence="9" key="1">
    <citation type="submission" date="2021-05" db="EMBL/GenBank/DDBJ databases">
        <title>A free-living protist that lacks canonical eukaryotic 1 DNA replication and segregation systems.</title>
        <authorList>
            <person name="Salas-Leiva D.E."/>
            <person name="Tromer E.C."/>
            <person name="Curtis B.A."/>
            <person name="Jerlstrom-Hultqvist J."/>
            <person name="Kolisko M."/>
            <person name="Yi Z."/>
            <person name="Salas-Leiva J.S."/>
            <person name="Gallot-Lavallee L."/>
            <person name="Kops G.J.P.L."/>
            <person name="Archibald J.M."/>
            <person name="Simpson A.G.B."/>
            <person name="Roger A.J."/>
        </authorList>
    </citation>
    <scope>NUCLEOTIDE SEQUENCE</scope>
    <source>
        <strain evidence="9">BICM</strain>
    </source>
</reference>
<dbReference type="InterPro" id="IPR002423">
    <property type="entry name" value="Cpn60/GroEL/TCP-1"/>
</dbReference>
<dbReference type="PANTHER" id="PTHR11353">
    <property type="entry name" value="CHAPERONIN"/>
    <property type="match status" value="1"/>
</dbReference>
<keyword evidence="4 8" id="KW-0547">Nucleotide-binding</keyword>
<protein>
    <recommendedName>
        <fullName evidence="7">CCT-beta</fullName>
    </recommendedName>
</protein>
<organism evidence="9 10">
    <name type="scientific">Carpediemonas membranifera</name>
    <dbReference type="NCBI Taxonomy" id="201153"/>
    <lineage>
        <taxon>Eukaryota</taxon>
        <taxon>Metamonada</taxon>
        <taxon>Carpediemonas-like organisms</taxon>
        <taxon>Carpediemonas</taxon>
    </lineage>
</organism>
<evidence type="ECO:0000256" key="1">
    <source>
        <dbReference type="ARBA" id="ARBA00004496"/>
    </source>
</evidence>
<dbReference type="Proteomes" id="UP000717585">
    <property type="component" value="Unassembled WGS sequence"/>
</dbReference>
<evidence type="ECO:0000256" key="2">
    <source>
        <dbReference type="ARBA" id="ARBA00008020"/>
    </source>
</evidence>
<keyword evidence="10" id="KW-1185">Reference proteome</keyword>
<dbReference type="Gene3D" id="3.50.7.10">
    <property type="entry name" value="GroEL"/>
    <property type="match status" value="1"/>
</dbReference>
<dbReference type="EMBL" id="JAHDYR010000014">
    <property type="protein sequence ID" value="KAG9394645.1"/>
    <property type="molecule type" value="Genomic_DNA"/>
</dbReference>
<evidence type="ECO:0000256" key="3">
    <source>
        <dbReference type="ARBA" id="ARBA00022490"/>
    </source>
</evidence>
<evidence type="ECO:0000256" key="7">
    <source>
        <dbReference type="ARBA" id="ARBA00033237"/>
    </source>
</evidence>
<dbReference type="PROSITE" id="PS00995">
    <property type="entry name" value="TCP1_3"/>
    <property type="match status" value="1"/>
</dbReference>
<accession>A0A8J6EAG1</accession>
<evidence type="ECO:0000256" key="4">
    <source>
        <dbReference type="ARBA" id="ARBA00022741"/>
    </source>
</evidence>
<comment type="caution">
    <text evidence="9">The sequence shown here is derived from an EMBL/GenBank/DDBJ whole genome shotgun (WGS) entry which is preliminary data.</text>
</comment>
<dbReference type="PROSITE" id="PS00750">
    <property type="entry name" value="TCP1_1"/>
    <property type="match status" value="1"/>
</dbReference>
<dbReference type="InterPro" id="IPR027413">
    <property type="entry name" value="GROEL-like_equatorial_sf"/>
</dbReference>
<dbReference type="SUPFAM" id="SSF52029">
    <property type="entry name" value="GroEL apical domain-like"/>
    <property type="match status" value="1"/>
</dbReference>
<dbReference type="SUPFAM" id="SSF48592">
    <property type="entry name" value="GroEL equatorial domain-like"/>
    <property type="match status" value="1"/>
</dbReference>
<name>A0A8J6EAG1_9EUKA</name>
<dbReference type="GO" id="GO:0140662">
    <property type="term" value="F:ATP-dependent protein folding chaperone"/>
    <property type="evidence" value="ECO:0007669"/>
    <property type="project" value="InterPro"/>
</dbReference>
<dbReference type="Gene3D" id="3.30.260.10">
    <property type="entry name" value="TCP-1-like chaperonin intermediate domain"/>
    <property type="match status" value="1"/>
</dbReference>
<dbReference type="InterPro" id="IPR027409">
    <property type="entry name" value="GroEL-like_apical_dom_sf"/>
</dbReference>
<keyword evidence="6 8" id="KW-0143">Chaperone</keyword>
<dbReference type="PRINTS" id="PR00304">
    <property type="entry name" value="TCOMPLEXTCP1"/>
</dbReference>
<proteinExistence type="inferred from homology"/>
<evidence type="ECO:0000256" key="6">
    <source>
        <dbReference type="ARBA" id="ARBA00023186"/>
    </source>
</evidence>
<comment type="similarity">
    <text evidence="2 8">Belongs to the TCP-1 chaperonin family.</text>
</comment>
<comment type="subcellular location">
    <subcellularLocation>
        <location evidence="1">Cytoplasm</location>
    </subcellularLocation>
</comment>
<dbReference type="InterPro" id="IPR002194">
    <property type="entry name" value="Chaperonin_TCP-1_CS"/>
</dbReference>
<dbReference type="PROSITE" id="PS00751">
    <property type="entry name" value="TCP1_2"/>
    <property type="match status" value="1"/>
</dbReference>
<dbReference type="Gene3D" id="1.10.560.10">
    <property type="entry name" value="GroEL-like equatorial domain"/>
    <property type="match status" value="1"/>
</dbReference>
<dbReference type="SUPFAM" id="SSF54849">
    <property type="entry name" value="GroEL-intermediate domain like"/>
    <property type="match status" value="1"/>
</dbReference>